<reference evidence="2" key="1">
    <citation type="journal article" date="2022" name="Environ. Microbiol.">
        <title>Geoalkalibacter halelectricus SAP #1 sp. nov. possessing extracellular electron transfer and mineral#reducing capabilities from a haloalkaline environment.</title>
        <authorList>
            <person name="Yadav S."/>
            <person name="Singh R."/>
            <person name="Sundharam S.S."/>
            <person name="Chaudhary S."/>
            <person name="Krishnamurthi S."/>
            <person name="Patil S.A."/>
        </authorList>
    </citation>
    <scope>NUCLEOTIDE SEQUENCE</scope>
    <source>
        <strain evidence="2">SAP-1</strain>
    </source>
</reference>
<keyword evidence="3" id="KW-1185">Reference proteome</keyword>
<sequence>MMIWTVLAGILLLFWTMIFLTAFCPLRAARRRQEARLIAALEKNDKN</sequence>
<organism evidence="2 3">
    <name type="scientific">Geoalkalibacter halelectricus</name>
    <dbReference type="NCBI Taxonomy" id="2847045"/>
    <lineage>
        <taxon>Bacteria</taxon>
        <taxon>Pseudomonadati</taxon>
        <taxon>Thermodesulfobacteriota</taxon>
        <taxon>Desulfuromonadia</taxon>
        <taxon>Desulfuromonadales</taxon>
        <taxon>Geoalkalibacteraceae</taxon>
        <taxon>Geoalkalibacter</taxon>
    </lineage>
</organism>
<feature type="transmembrane region" description="Helical" evidence="1">
    <location>
        <begin position="6"/>
        <end position="26"/>
    </location>
</feature>
<name>A0ABY5ZL91_9BACT</name>
<keyword evidence="1" id="KW-0812">Transmembrane</keyword>
<evidence type="ECO:0000313" key="3">
    <source>
        <dbReference type="Proteomes" id="UP001060414"/>
    </source>
</evidence>
<dbReference type="RefSeq" id="WP_260747586.1">
    <property type="nucleotide sequence ID" value="NZ_CP092109.1"/>
</dbReference>
<evidence type="ECO:0000313" key="2">
    <source>
        <dbReference type="EMBL" id="UWZ79229.1"/>
    </source>
</evidence>
<gene>
    <name evidence="2" type="ORF">L9S41_16330</name>
</gene>
<keyword evidence="1" id="KW-1133">Transmembrane helix</keyword>
<accession>A0ABY5ZL91</accession>
<evidence type="ECO:0008006" key="4">
    <source>
        <dbReference type="Google" id="ProtNLM"/>
    </source>
</evidence>
<proteinExistence type="predicted"/>
<protein>
    <recommendedName>
        <fullName evidence="4">CcmD family protein</fullName>
    </recommendedName>
</protein>
<dbReference type="Proteomes" id="UP001060414">
    <property type="component" value="Chromosome"/>
</dbReference>
<dbReference type="EMBL" id="CP092109">
    <property type="protein sequence ID" value="UWZ79229.1"/>
    <property type="molecule type" value="Genomic_DNA"/>
</dbReference>
<evidence type="ECO:0000256" key="1">
    <source>
        <dbReference type="SAM" id="Phobius"/>
    </source>
</evidence>
<keyword evidence="1" id="KW-0472">Membrane</keyword>